<dbReference type="InterPro" id="IPR001308">
    <property type="entry name" value="ETF_a/FixB"/>
</dbReference>
<dbReference type="SMART" id="SM00893">
    <property type="entry name" value="ETF"/>
    <property type="match status" value="1"/>
</dbReference>
<dbReference type="PaxDb" id="589924-Ferp_1688"/>
<dbReference type="Pfam" id="PF00766">
    <property type="entry name" value="ETF_alpha"/>
    <property type="match status" value="1"/>
</dbReference>
<accession>D3RZC1</accession>
<dbReference type="FunFam" id="3.40.50.1220:FF:000004">
    <property type="entry name" value="Electron transfer flavoprotein"/>
    <property type="match status" value="1"/>
</dbReference>
<reference evidence="5 6" key="2">
    <citation type="journal article" date="2011" name="Stand. Genomic Sci.">
        <title>Complete genome sequence of Ferroglobus placidus AEDII12DO.</title>
        <authorList>
            <person name="Anderson I."/>
            <person name="Risso C."/>
            <person name="Holmes D."/>
            <person name="Lucas S."/>
            <person name="Copeland A."/>
            <person name="Lapidus A."/>
            <person name="Cheng J.F."/>
            <person name="Bruce D."/>
            <person name="Goodwin L."/>
            <person name="Pitluck S."/>
            <person name="Saunders E."/>
            <person name="Brettin T."/>
            <person name="Detter J.C."/>
            <person name="Han C."/>
            <person name="Tapia R."/>
            <person name="Larimer F."/>
            <person name="Land M."/>
            <person name="Hauser L."/>
            <person name="Woyke T."/>
            <person name="Lovley D."/>
            <person name="Kyrpides N."/>
            <person name="Ivanova N."/>
        </authorList>
    </citation>
    <scope>NUCLEOTIDE SEQUENCE [LARGE SCALE GENOMIC DNA]</scope>
    <source>
        <strain evidence="6">DSM 10642 / AEDII12DO</strain>
    </source>
</reference>
<reference evidence="6" key="1">
    <citation type="submission" date="2010-02" db="EMBL/GenBank/DDBJ databases">
        <title>Complete sequence of Ferroglobus placidus DSM 10642.</title>
        <authorList>
            <consortium name="US DOE Joint Genome Institute"/>
            <person name="Lucas S."/>
            <person name="Copeland A."/>
            <person name="Lapidus A."/>
            <person name="Cheng J.-F."/>
            <person name="Bruce D."/>
            <person name="Goodwin L."/>
            <person name="Pitluck S."/>
            <person name="Saunders E."/>
            <person name="Brettin T."/>
            <person name="Detter J.C."/>
            <person name="Han C."/>
            <person name="Tapia R."/>
            <person name="Larimer F."/>
            <person name="Land M."/>
            <person name="Hauser L."/>
            <person name="Kyrpides N."/>
            <person name="Ivanova N."/>
            <person name="Holmes D."/>
            <person name="Lovley D."/>
            <person name="Kyrpides N."/>
            <person name="Anderson I.J."/>
            <person name="Woyke T."/>
        </authorList>
    </citation>
    <scope>NUCLEOTIDE SEQUENCE [LARGE SCALE GENOMIC DNA]</scope>
    <source>
        <strain evidence="6">DSM 10642 / AEDII12DO</strain>
    </source>
</reference>
<dbReference type="AlphaFoldDB" id="D3RZC1"/>
<comment type="similarity">
    <text evidence="1">Belongs to the ETF alpha-subunit/FixB family.</text>
</comment>
<protein>
    <submittedName>
        <fullName evidence="5">Electron transfer flavoprotein alpha subunit</fullName>
    </submittedName>
</protein>
<dbReference type="InterPro" id="IPR014730">
    <property type="entry name" value="ETF_a/b_N"/>
</dbReference>
<dbReference type="Pfam" id="PF01012">
    <property type="entry name" value="ETF"/>
    <property type="match status" value="1"/>
</dbReference>
<dbReference type="Proteomes" id="UP000002613">
    <property type="component" value="Chromosome"/>
</dbReference>
<dbReference type="STRING" id="589924.Ferp_1688"/>
<dbReference type="SUPFAM" id="SSF52402">
    <property type="entry name" value="Adenine nucleotide alpha hydrolases-like"/>
    <property type="match status" value="1"/>
</dbReference>
<dbReference type="GO" id="GO:0009055">
    <property type="term" value="F:electron transfer activity"/>
    <property type="evidence" value="ECO:0007669"/>
    <property type="project" value="InterPro"/>
</dbReference>
<dbReference type="GO" id="GO:0033539">
    <property type="term" value="P:fatty acid beta-oxidation using acyl-CoA dehydrogenase"/>
    <property type="evidence" value="ECO:0007669"/>
    <property type="project" value="TreeGrafter"/>
</dbReference>
<feature type="domain" description="Electron transfer flavoprotein alpha/beta-subunit N-terminal" evidence="4">
    <location>
        <begin position="1"/>
        <end position="167"/>
    </location>
</feature>
<evidence type="ECO:0000313" key="5">
    <source>
        <dbReference type="EMBL" id="ADC65834.1"/>
    </source>
</evidence>
<dbReference type="eggNOG" id="arCOG00447">
    <property type="taxonomic scope" value="Archaea"/>
</dbReference>
<dbReference type="KEGG" id="fpl:Ferp_1688"/>
<dbReference type="PANTHER" id="PTHR43153">
    <property type="entry name" value="ELECTRON TRANSFER FLAVOPROTEIN ALPHA"/>
    <property type="match status" value="1"/>
</dbReference>
<dbReference type="InterPro" id="IPR014731">
    <property type="entry name" value="ETF_asu_C"/>
</dbReference>
<dbReference type="Gene3D" id="3.40.50.1220">
    <property type="entry name" value="TPP-binding domain"/>
    <property type="match status" value="1"/>
</dbReference>
<dbReference type="RefSeq" id="WP_012966174.1">
    <property type="nucleotide sequence ID" value="NC_013849.1"/>
</dbReference>
<dbReference type="SUPFAM" id="SSF52467">
    <property type="entry name" value="DHS-like NAD/FAD-binding domain"/>
    <property type="match status" value="1"/>
</dbReference>
<gene>
    <name evidence="5" type="ordered locus">Ferp_1688</name>
</gene>
<evidence type="ECO:0000256" key="3">
    <source>
        <dbReference type="ARBA" id="ARBA00022630"/>
    </source>
</evidence>
<organism evidence="5 6">
    <name type="scientific">Ferroglobus placidus (strain DSM 10642 / AEDII12DO)</name>
    <dbReference type="NCBI Taxonomy" id="589924"/>
    <lineage>
        <taxon>Archaea</taxon>
        <taxon>Methanobacteriati</taxon>
        <taxon>Methanobacteriota</taxon>
        <taxon>Archaeoglobi</taxon>
        <taxon>Archaeoglobales</taxon>
        <taxon>Archaeoglobaceae</taxon>
        <taxon>Ferroglobus</taxon>
    </lineage>
</organism>
<proteinExistence type="inferred from homology"/>
<dbReference type="PIRSF" id="PIRSF000089">
    <property type="entry name" value="Electra_flavoP_a"/>
    <property type="match status" value="1"/>
</dbReference>
<dbReference type="HOGENOM" id="CLU_034178_0_1_2"/>
<sequence length="292" mass="31672">MLVVAFEAKQVAENFSASSKLSSDLVFACFDESVAEEGKKFFKEVYLIKAGDYDPFVYSEALKELYNEVGAKGILMESSAKGVAVASMLSAKLNIRCVSDVKAIEDNYVKRSALGAAEAKVKLELPAIICVKPGSFEKAEGKESGEVKVVEKSFERKINLLEFKEKEKGADISEAEVVVCAGRGVKKKEDLAMLEELAKLLNGAVGVSRPLSADLKWMPNWVGMSGITVKPKLYIGVGVSGQIQHVAGIRDSKIIVAINNDPKAPIFENADYGIVGDLYEVVPKLIEKLKQS</sequence>
<dbReference type="OrthoDB" id="307696at2157"/>
<evidence type="ECO:0000313" key="6">
    <source>
        <dbReference type="Proteomes" id="UP000002613"/>
    </source>
</evidence>
<name>D3RZC1_FERPA</name>
<evidence type="ECO:0000256" key="2">
    <source>
        <dbReference type="ARBA" id="ARBA00022448"/>
    </source>
</evidence>
<dbReference type="Gene3D" id="3.40.50.620">
    <property type="entry name" value="HUPs"/>
    <property type="match status" value="1"/>
</dbReference>
<evidence type="ECO:0000256" key="1">
    <source>
        <dbReference type="ARBA" id="ARBA00005817"/>
    </source>
</evidence>
<keyword evidence="3" id="KW-0285">Flavoprotein</keyword>
<evidence type="ECO:0000259" key="4">
    <source>
        <dbReference type="SMART" id="SM00893"/>
    </source>
</evidence>
<keyword evidence="6" id="KW-1185">Reference proteome</keyword>
<keyword evidence="2" id="KW-0813">Transport</keyword>
<dbReference type="InterPro" id="IPR029035">
    <property type="entry name" value="DHS-like_NAD/FAD-binding_dom"/>
</dbReference>
<dbReference type="InterPro" id="IPR014729">
    <property type="entry name" value="Rossmann-like_a/b/a_fold"/>
</dbReference>
<dbReference type="PANTHER" id="PTHR43153:SF11">
    <property type="entry name" value="ELECTRON TRANSFER FLAVOPROTEIN, SUBUNIT ALPHA (ETFA)"/>
    <property type="match status" value="1"/>
</dbReference>
<dbReference type="EMBL" id="CP001899">
    <property type="protein sequence ID" value="ADC65834.1"/>
    <property type="molecule type" value="Genomic_DNA"/>
</dbReference>
<dbReference type="GeneID" id="64534355"/>
<dbReference type="GO" id="GO:0050660">
    <property type="term" value="F:flavin adenine dinucleotide binding"/>
    <property type="evidence" value="ECO:0007669"/>
    <property type="project" value="InterPro"/>
</dbReference>